<gene>
    <name evidence="2" type="ORF">EGD98_00825</name>
</gene>
<proteinExistence type="predicted"/>
<dbReference type="InterPro" id="IPR002808">
    <property type="entry name" value="AdoCbi_amidolase"/>
</dbReference>
<protein>
    <submittedName>
        <fullName evidence="2">Adenosylcobinamide amidohydrolase</fullName>
    </submittedName>
</protein>
<dbReference type="PANTHER" id="PTHR35336:SF5">
    <property type="entry name" value="ADENOSYLCOBINAMIDE AMIDOHYDROLASE"/>
    <property type="match status" value="1"/>
</dbReference>
<evidence type="ECO:0000313" key="2">
    <source>
        <dbReference type="EMBL" id="MBX0302206.1"/>
    </source>
</evidence>
<feature type="region of interest" description="Disordered" evidence="1">
    <location>
        <begin position="102"/>
        <end position="121"/>
    </location>
</feature>
<evidence type="ECO:0000256" key="1">
    <source>
        <dbReference type="SAM" id="MobiDB-lite"/>
    </source>
</evidence>
<name>A0A8J7YF25_9EURY</name>
<dbReference type="RefSeq" id="WP_220586451.1">
    <property type="nucleotide sequence ID" value="NZ_RKLQ01000001.1"/>
</dbReference>
<dbReference type="Proteomes" id="UP000783863">
    <property type="component" value="Unassembled WGS sequence"/>
</dbReference>
<organism evidence="2 3">
    <name type="scientific">Haloarcula salinisoli</name>
    <dbReference type="NCBI Taxonomy" id="2487746"/>
    <lineage>
        <taxon>Archaea</taxon>
        <taxon>Methanobacteriati</taxon>
        <taxon>Methanobacteriota</taxon>
        <taxon>Stenosarchaea group</taxon>
        <taxon>Halobacteria</taxon>
        <taxon>Halobacteriales</taxon>
        <taxon>Haloarculaceae</taxon>
        <taxon>Haloarcula</taxon>
    </lineage>
</organism>
<dbReference type="EMBL" id="RKLQ01000001">
    <property type="protein sequence ID" value="MBX0302206.1"/>
    <property type="molecule type" value="Genomic_DNA"/>
</dbReference>
<feature type="region of interest" description="Disordered" evidence="1">
    <location>
        <begin position="209"/>
        <end position="236"/>
    </location>
</feature>
<evidence type="ECO:0000313" key="3">
    <source>
        <dbReference type="Proteomes" id="UP000783863"/>
    </source>
</evidence>
<feature type="compositionally biased region" description="Basic and acidic residues" evidence="1">
    <location>
        <begin position="103"/>
        <end position="121"/>
    </location>
</feature>
<accession>A0A8J7YF25</accession>
<dbReference type="PANTHER" id="PTHR35336">
    <property type="entry name" value="ADENOSYLCOBINAMIDE AMIDOHYDROLASE"/>
    <property type="match status" value="1"/>
</dbReference>
<dbReference type="AlphaFoldDB" id="A0A8J7YF25"/>
<sequence length="236" mass="24070">MFETTCRDGIAQVRHEGASWLSTAWDGGYCESDAVYNVSVPTGFARTDLDAYREGRLADAGFPVGPTLLTGVEMCHARVAENGPVTVLATAGLSNPAVLPVDGDDKSAGGIDERGSDDTEPWRPGTVNLVVGVDRALSDGALATLLGTVVEAKAATLLAVADVPGTTSDAVLVGADPSAAPVEFAGSATEVGAAARACVRDAVLASLDARYDDGPPAPADAEYGVVTDRQSDVRPP</sequence>
<dbReference type="Pfam" id="PF01955">
    <property type="entry name" value="CbiZ"/>
    <property type="match status" value="1"/>
</dbReference>
<dbReference type="InterPro" id="IPR052209">
    <property type="entry name" value="CbiZ"/>
</dbReference>
<keyword evidence="3" id="KW-1185">Reference proteome</keyword>
<comment type="caution">
    <text evidence="2">The sequence shown here is derived from an EMBL/GenBank/DDBJ whole genome shotgun (WGS) entry which is preliminary data.</text>
</comment>
<reference evidence="2" key="1">
    <citation type="submission" date="2021-06" db="EMBL/GenBank/DDBJ databases">
        <title>Halomicroarcula sp. F24A a new haloarchaeum isolated from saline soil.</title>
        <authorList>
            <person name="Duran-Viseras A."/>
            <person name="Sanchez-Porro C."/>
            <person name="Ventosa A."/>
        </authorList>
    </citation>
    <scope>NUCLEOTIDE SEQUENCE</scope>
    <source>
        <strain evidence="2">F24A</strain>
    </source>
</reference>